<dbReference type="EMBL" id="VYYT01000017">
    <property type="protein sequence ID" value="KAK2777630.1"/>
    <property type="molecule type" value="Genomic_DNA"/>
</dbReference>
<sequence length="153" mass="17306">MPGLDYLWHWCTCILQETVARDLQSSNFPDTGNVGFLYSQLFVKSRYPTILLTDQVIIVTGSNVGLEYEAARNFVRLHAARVILAVRNVAAGHEAKETIEQSTCCQGICEVWEVDLASYESVQTFSARASQLPRGYRIDALHYSRGTRTQHHR</sequence>
<comment type="caution">
    <text evidence="2">The sequence shown here is derived from an EMBL/GenBank/DDBJ whole genome shotgun (WGS) entry which is preliminary data.</text>
</comment>
<dbReference type="SUPFAM" id="SSF51735">
    <property type="entry name" value="NAD(P)-binding Rossmann-fold domains"/>
    <property type="match status" value="1"/>
</dbReference>
<keyword evidence="1" id="KW-0560">Oxidoreductase</keyword>
<gene>
    <name evidence="2" type="ORF">CKAH01_12013</name>
</gene>
<dbReference type="AlphaFoldDB" id="A0AAD9YS11"/>
<accession>A0AAD9YS11</accession>
<evidence type="ECO:0000313" key="3">
    <source>
        <dbReference type="Proteomes" id="UP001281614"/>
    </source>
</evidence>
<dbReference type="Proteomes" id="UP001281614">
    <property type="component" value="Unassembled WGS sequence"/>
</dbReference>
<protein>
    <submittedName>
        <fullName evidence="2">Short-chain dehydrogenase reductase</fullName>
    </submittedName>
</protein>
<dbReference type="PANTHER" id="PTHR43157">
    <property type="entry name" value="PHOSPHATIDYLINOSITOL-GLYCAN BIOSYNTHESIS CLASS F PROTEIN-RELATED"/>
    <property type="match status" value="1"/>
</dbReference>
<name>A0AAD9YS11_COLKA</name>
<dbReference type="GO" id="GO:0016491">
    <property type="term" value="F:oxidoreductase activity"/>
    <property type="evidence" value="ECO:0007669"/>
    <property type="project" value="UniProtKB-KW"/>
</dbReference>
<dbReference type="PANTHER" id="PTHR43157:SF31">
    <property type="entry name" value="PHOSPHATIDYLINOSITOL-GLYCAN BIOSYNTHESIS CLASS F PROTEIN"/>
    <property type="match status" value="1"/>
</dbReference>
<reference evidence="2" key="1">
    <citation type="submission" date="2023-02" db="EMBL/GenBank/DDBJ databases">
        <title>Colletotrichum kahawae CIFC_Que2 genome sequencing and assembly.</title>
        <authorList>
            <person name="Baroncelli R."/>
        </authorList>
    </citation>
    <scope>NUCLEOTIDE SEQUENCE</scope>
    <source>
        <strain evidence="2">CIFC_Que2</strain>
    </source>
</reference>
<evidence type="ECO:0000313" key="2">
    <source>
        <dbReference type="EMBL" id="KAK2777630.1"/>
    </source>
</evidence>
<dbReference type="Gene3D" id="3.40.50.720">
    <property type="entry name" value="NAD(P)-binding Rossmann-like Domain"/>
    <property type="match status" value="1"/>
</dbReference>
<evidence type="ECO:0000256" key="1">
    <source>
        <dbReference type="ARBA" id="ARBA00023002"/>
    </source>
</evidence>
<organism evidence="2 3">
    <name type="scientific">Colletotrichum kahawae</name>
    <name type="common">Coffee berry disease fungus</name>
    <dbReference type="NCBI Taxonomy" id="34407"/>
    <lineage>
        <taxon>Eukaryota</taxon>
        <taxon>Fungi</taxon>
        <taxon>Dikarya</taxon>
        <taxon>Ascomycota</taxon>
        <taxon>Pezizomycotina</taxon>
        <taxon>Sordariomycetes</taxon>
        <taxon>Hypocreomycetidae</taxon>
        <taxon>Glomerellales</taxon>
        <taxon>Glomerellaceae</taxon>
        <taxon>Colletotrichum</taxon>
        <taxon>Colletotrichum gloeosporioides species complex</taxon>
    </lineage>
</organism>
<keyword evidence="3" id="KW-1185">Reference proteome</keyword>
<dbReference type="InterPro" id="IPR036291">
    <property type="entry name" value="NAD(P)-bd_dom_sf"/>
</dbReference>
<proteinExistence type="predicted"/>